<dbReference type="AlphaFoldDB" id="A0A135HN99"/>
<keyword evidence="3" id="KW-1185">Reference proteome</keyword>
<comment type="caution">
    <text evidence="2">The sequence shown here is derived from an EMBL/GenBank/DDBJ whole genome shotgun (WGS) entry which is preliminary data.</text>
</comment>
<accession>A0A135HN99</accession>
<reference evidence="2 3" key="1">
    <citation type="submission" date="2015-11" db="EMBL/GenBank/DDBJ databases">
        <title>Draft genome sequence of Paramesorhizobium deserti A-3-E, a strain highly resistant to diverse beta-lactam antibiotics.</title>
        <authorList>
            <person name="Lv R."/>
            <person name="Yang X."/>
            <person name="Fang N."/>
            <person name="Guo J."/>
            <person name="Luo X."/>
            <person name="Peng F."/>
            <person name="Yang R."/>
            <person name="Cui Y."/>
            <person name="Fang C."/>
            <person name="Song Y."/>
        </authorList>
    </citation>
    <scope>NUCLEOTIDE SEQUENCE [LARGE SCALE GENOMIC DNA]</scope>
    <source>
        <strain evidence="2 3">A-3-E</strain>
    </source>
</reference>
<evidence type="ECO:0000313" key="3">
    <source>
        <dbReference type="Proteomes" id="UP000070107"/>
    </source>
</evidence>
<proteinExistence type="predicted"/>
<dbReference type="EMBL" id="LNTU01000041">
    <property type="protein sequence ID" value="KXF74685.1"/>
    <property type="molecule type" value="Genomic_DNA"/>
</dbReference>
<gene>
    <name evidence="2" type="ORF">ATN84_22585</name>
</gene>
<feature type="compositionally biased region" description="Basic and acidic residues" evidence="1">
    <location>
        <begin position="1"/>
        <end position="23"/>
    </location>
</feature>
<evidence type="ECO:0000313" key="2">
    <source>
        <dbReference type="EMBL" id="KXF74685.1"/>
    </source>
</evidence>
<evidence type="ECO:0000256" key="1">
    <source>
        <dbReference type="SAM" id="MobiDB-lite"/>
    </source>
</evidence>
<sequence>MVGTLEKPEPRRDRGESRRHMTEPDVAAFALRRHRAERENILARPASAEPSLPDLVPAQWRRP</sequence>
<protein>
    <submittedName>
        <fullName evidence="2">Uncharacterized protein</fullName>
    </submittedName>
</protein>
<organism evidence="2 3">
    <name type="scientific">Paramesorhizobium deserti</name>
    <dbReference type="NCBI Taxonomy" id="1494590"/>
    <lineage>
        <taxon>Bacteria</taxon>
        <taxon>Pseudomonadati</taxon>
        <taxon>Pseudomonadota</taxon>
        <taxon>Alphaproteobacteria</taxon>
        <taxon>Hyphomicrobiales</taxon>
        <taxon>Phyllobacteriaceae</taxon>
        <taxon>Paramesorhizobium</taxon>
    </lineage>
</organism>
<dbReference type="STRING" id="1494590.ATN84_22585"/>
<feature type="region of interest" description="Disordered" evidence="1">
    <location>
        <begin position="1"/>
        <end position="25"/>
    </location>
</feature>
<name>A0A135HN99_9HYPH</name>
<dbReference type="Proteomes" id="UP000070107">
    <property type="component" value="Unassembled WGS sequence"/>
</dbReference>
<feature type="region of interest" description="Disordered" evidence="1">
    <location>
        <begin position="40"/>
        <end position="63"/>
    </location>
</feature>